<gene>
    <name evidence="1" type="ORF">ACFFJ2_17280</name>
</gene>
<evidence type="ECO:0000313" key="1">
    <source>
        <dbReference type="EMBL" id="MFC0210153.1"/>
    </source>
</evidence>
<keyword evidence="2" id="KW-1185">Reference proteome</keyword>
<dbReference type="RefSeq" id="WP_261522560.1">
    <property type="nucleotide sequence ID" value="NZ_JAODNW010000031.1"/>
</dbReference>
<protein>
    <submittedName>
        <fullName evidence="1">Uncharacterized protein</fullName>
    </submittedName>
</protein>
<comment type="caution">
    <text evidence="1">The sequence shown here is derived from an EMBL/GenBank/DDBJ whole genome shotgun (WGS) entry which is preliminary data.</text>
</comment>
<name>A0ABV6DBX0_9HYPH</name>
<reference evidence="1 2" key="1">
    <citation type="submission" date="2024-09" db="EMBL/GenBank/DDBJ databases">
        <authorList>
            <person name="Sun Q."/>
            <person name="Mori K."/>
        </authorList>
    </citation>
    <scope>NUCLEOTIDE SEQUENCE [LARGE SCALE GENOMIC DNA]</scope>
    <source>
        <strain evidence="1 2">CCM 8543</strain>
    </source>
</reference>
<proteinExistence type="predicted"/>
<evidence type="ECO:0000313" key="2">
    <source>
        <dbReference type="Proteomes" id="UP001589755"/>
    </source>
</evidence>
<accession>A0ABV6DBX0</accession>
<organism evidence="1 2">
    <name type="scientific">Chelativorans intermedius</name>
    <dbReference type="NCBI Taxonomy" id="515947"/>
    <lineage>
        <taxon>Bacteria</taxon>
        <taxon>Pseudomonadati</taxon>
        <taxon>Pseudomonadota</taxon>
        <taxon>Alphaproteobacteria</taxon>
        <taxon>Hyphomicrobiales</taxon>
        <taxon>Phyllobacteriaceae</taxon>
        <taxon>Chelativorans</taxon>
    </lineage>
</organism>
<dbReference type="EMBL" id="JBHLXD010000040">
    <property type="protein sequence ID" value="MFC0210153.1"/>
    <property type="molecule type" value="Genomic_DNA"/>
</dbReference>
<sequence>MNILVLSGLLLFVGLTYAGSLFHISKENRAAASVEAAPASITQR</sequence>
<dbReference type="Proteomes" id="UP001589755">
    <property type="component" value="Unassembled WGS sequence"/>
</dbReference>